<dbReference type="RefSeq" id="WP_353864613.1">
    <property type="nucleotide sequence ID" value="NZ_CP088295.1"/>
</dbReference>
<evidence type="ECO:0000313" key="5">
    <source>
        <dbReference type="EMBL" id="UUY04120.1"/>
    </source>
</evidence>
<protein>
    <submittedName>
        <fullName evidence="5">Glycosyltransferase family 4 protein</fullName>
    </submittedName>
</protein>
<evidence type="ECO:0000259" key="4">
    <source>
        <dbReference type="Pfam" id="PF13439"/>
    </source>
</evidence>
<organism evidence="5 6">
    <name type="scientific">Svornostia abyssi</name>
    <dbReference type="NCBI Taxonomy" id="2898438"/>
    <lineage>
        <taxon>Bacteria</taxon>
        <taxon>Bacillati</taxon>
        <taxon>Actinomycetota</taxon>
        <taxon>Thermoleophilia</taxon>
        <taxon>Solirubrobacterales</taxon>
        <taxon>Baekduiaceae</taxon>
        <taxon>Svornostia</taxon>
    </lineage>
</organism>
<reference evidence="6" key="1">
    <citation type="submission" date="2021-11" db="EMBL/GenBank/DDBJ databases">
        <title>Cultivation dependent microbiological survey of springs from the worlds oldest radium mine currently devoted to the extraction of radon-saturated water.</title>
        <authorList>
            <person name="Kapinusova G."/>
            <person name="Smrhova T."/>
            <person name="Strejcek M."/>
            <person name="Suman J."/>
            <person name="Jani K."/>
            <person name="Pajer P."/>
            <person name="Uhlik O."/>
        </authorList>
    </citation>
    <scope>NUCLEOTIDE SEQUENCE [LARGE SCALE GENOMIC DNA]</scope>
    <source>
        <strain evidence="6">J379</strain>
    </source>
</reference>
<dbReference type="EMBL" id="CP088295">
    <property type="protein sequence ID" value="UUY04120.1"/>
    <property type="molecule type" value="Genomic_DNA"/>
</dbReference>
<keyword evidence="1" id="KW-0328">Glycosyltransferase</keyword>
<feature type="domain" description="Glycosyl transferase family 1" evidence="3">
    <location>
        <begin position="194"/>
        <end position="347"/>
    </location>
</feature>
<feature type="domain" description="Glycosyltransferase subfamily 4-like N-terminal" evidence="4">
    <location>
        <begin position="16"/>
        <end position="171"/>
    </location>
</feature>
<proteinExistence type="predicted"/>
<dbReference type="CDD" id="cd03809">
    <property type="entry name" value="GT4_MtfB-like"/>
    <property type="match status" value="1"/>
</dbReference>
<keyword evidence="2" id="KW-0808">Transferase</keyword>
<evidence type="ECO:0000259" key="3">
    <source>
        <dbReference type="Pfam" id="PF00534"/>
    </source>
</evidence>
<dbReference type="PANTHER" id="PTHR46401:SF2">
    <property type="entry name" value="GLYCOSYLTRANSFERASE WBBK-RELATED"/>
    <property type="match status" value="1"/>
</dbReference>
<dbReference type="SUPFAM" id="SSF53756">
    <property type="entry name" value="UDP-Glycosyltransferase/glycogen phosphorylase"/>
    <property type="match status" value="1"/>
</dbReference>
<dbReference type="InterPro" id="IPR001296">
    <property type="entry name" value="Glyco_trans_1"/>
</dbReference>
<evidence type="ECO:0000313" key="6">
    <source>
        <dbReference type="Proteomes" id="UP001058860"/>
    </source>
</evidence>
<name>A0ABY5PHW2_9ACTN</name>
<dbReference type="Pfam" id="PF00534">
    <property type="entry name" value="Glycos_transf_1"/>
    <property type="match status" value="1"/>
</dbReference>
<sequence length="372" mass="39863">MHIGLNLVFLVPGHTGGMEVAARELLPALVAAAPDVRFTAFVNREAAAADGPWHDTMPSVTVPVHASNRVEWVRGEQVLLPRLARRAGVDLVHSLGSTGPGWGPFAKVVTVHDLIYKHFPEAHFGLRSLGMRVLVPLAARRSDRVIADSQATRDDLIELLDIPSSRIDVVPLAARPPRVTPAPEAALRGRLGLGDRLIVLSTSAKRPHKNLRRLLEAHALLPAPRPLLVLPGYPTEHEGELRDLAAQLGVGDDVRFLGWLEEEDVEGLLGAAACVAFPSLYEGFGLPVLEAMLRDVPVVCSARSSLAEVAGDAALLIDPEDPASIADAVGRVLSDASLARDLVVRGRAQAARFSWQATAEGCLSTYRRVLSA</sequence>
<accession>A0ABY5PHW2</accession>
<dbReference type="PANTHER" id="PTHR46401">
    <property type="entry name" value="GLYCOSYLTRANSFERASE WBBK-RELATED"/>
    <property type="match status" value="1"/>
</dbReference>
<evidence type="ECO:0000256" key="2">
    <source>
        <dbReference type="ARBA" id="ARBA00022679"/>
    </source>
</evidence>
<dbReference type="InterPro" id="IPR028098">
    <property type="entry name" value="Glyco_trans_4-like_N"/>
</dbReference>
<keyword evidence="6" id="KW-1185">Reference proteome</keyword>
<gene>
    <name evidence="5" type="ORF">LRS13_00925</name>
</gene>
<evidence type="ECO:0000256" key="1">
    <source>
        <dbReference type="ARBA" id="ARBA00022676"/>
    </source>
</evidence>
<dbReference type="Pfam" id="PF13439">
    <property type="entry name" value="Glyco_transf_4"/>
    <property type="match status" value="1"/>
</dbReference>
<dbReference type="Proteomes" id="UP001058860">
    <property type="component" value="Chromosome"/>
</dbReference>
<dbReference type="Gene3D" id="3.40.50.2000">
    <property type="entry name" value="Glycogen Phosphorylase B"/>
    <property type="match status" value="2"/>
</dbReference>